<dbReference type="GO" id="GO:0006629">
    <property type="term" value="P:lipid metabolic process"/>
    <property type="evidence" value="ECO:0007669"/>
    <property type="project" value="InterPro"/>
</dbReference>
<dbReference type="SUPFAM" id="SSF51695">
    <property type="entry name" value="PLC-like phosphodiesterases"/>
    <property type="match status" value="1"/>
</dbReference>
<reference evidence="3 5" key="2">
    <citation type="submission" date="2018-06" db="EMBL/GenBank/DDBJ databases">
        <authorList>
            <consortium name="Pathogen Informatics"/>
            <person name="Doyle S."/>
        </authorList>
    </citation>
    <scope>NUCLEOTIDE SEQUENCE [LARGE SCALE GENOMIC DNA]</scope>
    <source>
        <strain evidence="3 5">NCTC11991</strain>
    </source>
</reference>
<organism evidence="3 5">
    <name type="scientific">Legionella steigerwaltii</name>
    <dbReference type="NCBI Taxonomy" id="460"/>
    <lineage>
        <taxon>Bacteria</taxon>
        <taxon>Pseudomonadati</taxon>
        <taxon>Pseudomonadota</taxon>
        <taxon>Gammaproteobacteria</taxon>
        <taxon>Legionellales</taxon>
        <taxon>Legionellaceae</taxon>
        <taxon>Legionella</taxon>
    </lineage>
</organism>
<dbReference type="PANTHER" id="PTHR46211">
    <property type="entry name" value="GLYCEROPHOSPHORYL DIESTER PHOSPHODIESTERASE"/>
    <property type="match status" value="1"/>
</dbReference>
<gene>
    <name evidence="2" type="ORF">Lstg_0741</name>
    <name evidence="3" type="ORF">NCTC11991_03219</name>
</gene>
<dbReference type="Proteomes" id="UP000255110">
    <property type="component" value="Unassembled WGS sequence"/>
</dbReference>
<keyword evidence="3" id="KW-0378">Hydrolase</keyword>
<protein>
    <submittedName>
        <fullName evidence="3">Glycerophosphoryl diester phosphodiesterase</fullName>
        <ecNumber evidence="3">3.1.4.46</ecNumber>
    </submittedName>
</protein>
<accession>A0A378LDY5</accession>
<feature type="domain" description="GP-PDE" evidence="1">
    <location>
        <begin position="30"/>
        <end position="257"/>
    </location>
</feature>
<reference evidence="2 4" key="1">
    <citation type="submission" date="2015-11" db="EMBL/GenBank/DDBJ databases">
        <title>Genomic analysis of 38 Legionella species identifies large and diverse effector repertoires.</title>
        <authorList>
            <person name="Burstein D."/>
            <person name="Amaro F."/>
            <person name="Zusman T."/>
            <person name="Lifshitz Z."/>
            <person name="Cohen O."/>
            <person name="Gilbert J.A."/>
            <person name="Pupko T."/>
            <person name="Shuman H.A."/>
            <person name="Segal G."/>
        </authorList>
    </citation>
    <scope>NUCLEOTIDE SEQUENCE [LARGE SCALE GENOMIC DNA]</scope>
    <source>
        <strain evidence="2 4">SC-18-C9</strain>
    </source>
</reference>
<dbReference type="AlphaFoldDB" id="A0A378LDY5"/>
<keyword evidence="4" id="KW-1185">Reference proteome</keyword>
<dbReference type="STRING" id="460.Lstg_0741"/>
<dbReference type="EMBL" id="UGOY01000001">
    <property type="protein sequence ID" value="STY24590.1"/>
    <property type="molecule type" value="Genomic_DNA"/>
</dbReference>
<dbReference type="RefSeq" id="WP_058476323.1">
    <property type="nucleotide sequence ID" value="NZ_CAAAIO010000004.1"/>
</dbReference>
<dbReference type="PANTHER" id="PTHR46211:SF1">
    <property type="entry name" value="GLYCEROPHOSPHODIESTER PHOSPHODIESTERASE, CYTOPLASMIC"/>
    <property type="match status" value="1"/>
</dbReference>
<dbReference type="GO" id="GO:0008889">
    <property type="term" value="F:glycerophosphodiester phosphodiesterase activity"/>
    <property type="evidence" value="ECO:0007669"/>
    <property type="project" value="UniProtKB-EC"/>
</dbReference>
<dbReference type="InterPro" id="IPR017946">
    <property type="entry name" value="PLC-like_Pdiesterase_TIM-brl"/>
</dbReference>
<dbReference type="EC" id="3.1.4.46" evidence="3"/>
<evidence type="ECO:0000313" key="3">
    <source>
        <dbReference type="EMBL" id="STY24590.1"/>
    </source>
</evidence>
<evidence type="ECO:0000259" key="1">
    <source>
        <dbReference type="PROSITE" id="PS51704"/>
    </source>
</evidence>
<dbReference type="Proteomes" id="UP000054820">
    <property type="component" value="Unassembled WGS sequence"/>
</dbReference>
<dbReference type="InterPro" id="IPR030395">
    <property type="entry name" value="GP_PDE_dom"/>
</dbReference>
<evidence type="ECO:0000313" key="2">
    <source>
        <dbReference type="EMBL" id="KTD79525.1"/>
    </source>
</evidence>
<evidence type="ECO:0000313" key="5">
    <source>
        <dbReference type="Proteomes" id="UP000255110"/>
    </source>
</evidence>
<dbReference type="EMBL" id="LNYZ01000005">
    <property type="protein sequence ID" value="KTD79525.1"/>
    <property type="molecule type" value="Genomic_DNA"/>
</dbReference>
<proteinExistence type="predicted"/>
<sequence length="257" mass="28904">MLLNFLEKTMDVYFALIPRSKPSLDLVNSARLIAHRGVHNQAQGIIENTLAAFDLAKELGCWGIEFDVHTTADKVLVVNHDPTLKRLWGHEQAIAQLSFNELRALAPDVPSLNEVVARYGDSMHLLIELKASPFQDEEALVHALNGLSAGENYHLLTLNSKVFSALSQFPKNALLLVAGHNNVQQYCNISLNENYGGVLGHYFLINNKVINRLKTAKQIVGVGMVDSKFSLYRELNRGINWLFTNRAKEVNFYLHHF</sequence>
<evidence type="ECO:0000313" key="4">
    <source>
        <dbReference type="Proteomes" id="UP000054820"/>
    </source>
</evidence>
<name>A0A378LDY5_9GAMM</name>
<dbReference type="Pfam" id="PF03009">
    <property type="entry name" value="GDPD"/>
    <property type="match status" value="1"/>
</dbReference>
<dbReference type="OrthoDB" id="9795622at2"/>
<dbReference type="PROSITE" id="PS51704">
    <property type="entry name" value="GP_PDE"/>
    <property type="match status" value="1"/>
</dbReference>
<dbReference type="Gene3D" id="3.20.20.190">
    <property type="entry name" value="Phosphatidylinositol (PI) phosphodiesterase"/>
    <property type="match status" value="1"/>
</dbReference>